<dbReference type="KEGG" id="sbj:CF168_11005"/>
<dbReference type="PANTHER" id="PTHR34472">
    <property type="entry name" value="SULFUR CARRIER PROTEIN THIS"/>
    <property type="match status" value="1"/>
</dbReference>
<evidence type="ECO:0000313" key="1">
    <source>
        <dbReference type="EMBL" id="ASK69355.1"/>
    </source>
</evidence>
<dbReference type="InterPro" id="IPR010035">
    <property type="entry name" value="Thi_S"/>
</dbReference>
<organism evidence="1 2">
    <name type="scientific">Shewanella bicestrii</name>
    <dbReference type="NCBI Taxonomy" id="2018305"/>
    <lineage>
        <taxon>Bacteria</taxon>
        <taxon>Pseudomonadati</taxon>
        <taxon>Pseudomonadota</taxon>
        <taxon>Gammaproteobacteria</taxon>
        <taxon>Alteromonadales</taxon>
        <taxon>Shewanellaceae</taxon>
        <taxon>Shewanella</taxon>
    </lineage>
</organism>
<dbReference type="CDD" id="cd00565">
    <property type="entry name" value="Ubl_ThiS"/>
    <property type="match status" value="1"/>
</dbReference>
<dbReference type="SUPFAM" id="SSF54285">
    <property type="entry name" value="MoaD/ThiS"/>
    <property type="match status" value="1"/>
</dbReference>
<keyword evidence="2" id="KW-1185">Reference proteome</keyword>
<dbReference type="EMBL" id="CP022358">
    <property type="protein sequence ID" value="ASK69355.1"/>
    <property type="molecule type" value="Genomic_DNA"/>
</dbReference>
<dbReference type="AlphaFoldDB" id="A0A220UML9"/>
<proteinExistence type="predicted"/>
<dbReference type="Gene3D" id="3.10.20.30">
    <property type="match status" value="1"/>
</dbReference>
<gene>
    <name evidence="1" type="primary">thiS</name>
    <name evidence="1" type="ORF">CF168_11005</name>
</gene>
<dbReference type="NCBIfam" id="TIGR01683">
    <property type="entry name" value="thiS"/>
    <property type="match status" value="1"/>
</dbReference>
<dbReference type="InterPro" id="IPR003749">
    <property type="entry name" value="ThiS/MoaD-like"/>
</dbReference>
<dbReference type="InterPro" id="IPR016155">
    <property type="entry name" value="Mopterin_synth/thiamin_S_b"/>
</dbReference>
<dbReference type="InterPro" id="IPR012675">
    <property type="entry name" value="Beta-grasp_dom_sf"/>
</dbReference>
<evidence type="ECO:0000313" key="2">
    <source>
        <dbReference type="Proteomes" id="UP000198367"/>
    </source>
</evidence>
<dbReference type="RefSeq" id="WP_089067859.1">
    <property type="nucleotide sequence ID" value="NZ_CP022358.1"/>
</dbReference>
<accession>A0A220UML9</accession>
<dbReference type="PANTHER" id="PTHR34472:SF1">
    <property type="entry name" value="SULFUR CARRIER PROTEIN THIS"/>
    <property type="match status" value="1"/>
</dbReference>
<dbReference type="Proteomes" id="UP000198367">
    <property type="component" value="Chromosome"/>
</dbReference>
<dbReference type="Pfam" id="PF02597">
    <property type="entry name" value="ThiS"/>
    <property type="match status" value="1"/>
</dbReference>
<reference evidence="1 2" key="1">
    <citation type="submission" date="2017-07" db="EMBL/GenBank/DDBJ databases">
        <title>Phenotypical and genomic characterization of a clinical isolate of Shewanella bicestrii sp. nov. producing an extended-spectrum beta-lactamase and a new oxacillinase variant.</title>
        <authorList>
            <person name="Jousset A.B."/>
            <person name="Bonnin R.A."/>
            <person name="Girlich D."/>
            <person name="Dabos L."/>
            <person name="Potron A."/>
            <person name="Dortet L."/>
            <person name="Glaser P."/>
            <person name="Naas T."/>
        </authorList>
    </citation>
    <scope>NUCLEOTIDE SEQUENCE [LARGE SCALE GENOMIC DNA]</scope>
    <source>
        <strain evidence="1 2">JAB-1</strain>
    </source>
</reference>
<protein>
    <submittedName>
        <fullName evidence="1">Thiamine biosynthesis protein ThiS</fullName>
    </submittedName>
</protein>
<name>A0A220UML9_9GAMM</name>
<sequence>MILIHINNVPQTLQQPLSLQALLEAQNICQHSVALVLNEAVVPKHRWSSIQCQNEDKIDVFAVVAGG</sequence>